<dbReference type="InterPro" id="IPR037191">
    <property type="entry name" value="VPS9_dom_sf"/>
</dbReference>
<dbReference type="AlphaFoldDB" id="A0A8J8NED9"/>
<organism evidence="3 4">
    <name type="scientific">Halteria grandinella</name>
    <dbReference type="NCBI Taxonomy" id="5974"/>
    <lineage>
        <taxon>Eukaryota</taxon>
        <taxon>Sar</taxon>
        <taxon>Alveolata</taxon>
        <taxon>Ciliophora</taxon>
        <taxon>Intramacronucleata</taxon>
        <taxon>Spirotrichea</taxon>
        <taxon>Stichotrichia</taxon>
        <taxon>Sporadotrichida</taxon>
        <taxon>Halteriidae</taxon>
        <taxon>Halteria</taxon>
    </lineage>
</organism>
<sequence length="374" mass="43409">MNSTNNGYDSTASTSSNKRLSTFYKKIQEPRSKPVRDILEQFYEDEKHVLKDQTSQKERREQSERVQQLMSDLEEVFQDIHEESETDRILSGEGIEKTVCKNFYESIFHIALLEDDYNNQLIEKIALLQHHVTPKHLDLPEERVIKDRLLYAVARLAQWNAPQNKSPFDKLRCLIDFVKSLSHMLSETRLDPSNPDGADILLPCTIYALLQMTQQQATLLKSNLEYIRLFRHAERLDGQEEYYLTQMESAAEFLYKAGWGDLNGVSEVEYRGWQGPRVVEDMIDFSQSPTKVDNQESKSQTREEEKQREQSKSNNGTVSEHPAISNYKDAVSEILRKDFDSLTIQDLKALHLQSQILLQSVQFCVQQNVDLLQL</sequence>
<dbReference type="Gene3D" id="1.10.246.120">
    <property type="match status" value="1"/>
</dbReference>
<accession>A0A8J8NED9</accession>
<feature type="region of interest" description="Disordered" evidence="1">
    <location>
        <begin position="285"/>
        <end position="323"/>
    </location>
</feature>
<feature type="domain" description="VPS9" evidence="2">
    <location>
        <begin position="115"/>
        <end position="263"/>
    </location>
</feature>
<gene>
    <name evidence="3" type="ORF">FGO68_gene16687</name>
</gene>
<dbReference type="PANTHER" id="PTHR23101:SF25">
    <property type="entry name" value="GTPASE-ACTIVATING PROTEIN AND VPS9 DOMAIN-CONTAINING PROTEIN 1"/>
    <property type="match status" value="1"/>
</dbReference>
<dbReference type="GO" id="GO:0005829">
    <property type="term" value="C:cytosol"/>
    <property type="evidence" value="ECO:0007669"/>
    <property type="project" value="TreeGrafter"/>
</dbReference>
<name>A0A8J8NED9_HALGN</name>
<dbReference type="PANTHER" id="PTHR23101">
    <property type="entry name" value="RAB GDP/GTP EXCHANGE FACTOR"/>
    <property type="match status" value="1"/>
</dbReference>
<reference evidence="3" key="1">
    <citation type="submission" date="2019-06" db="EMBL/GenBank/DDBJ databases">
        <authorList>
            <person name="Zheng W."/>
        </authorList>
    </citation>
    <scope>NUCLEOTIDE SEQUENCE</scope>
    <source>
        <strain evidence="3">QDHG01</strain>
    </source>
</reference>
<dbReference type="OrthoDB" id="313339at2759"/>
<dbReference type="InterPro" id="IPR003123">
    <property type="entry name" value="VPS9"/>
</dbReference>
<dbReference type="InterPro" id="IPR045046">
    <property type="entry name" value="Vps9-like"/>
</dbReference>
<keyword evidence="4" id="KW-1185">Reference proteome</keyword>
<dbReference type="Proteomes" id="UP000785679">
    <property type="component" value="Unassembled WGS sequence"/>
</dbReference>
<dbReference type="PROSITE" id="PS51205">
    <property type="entry name" value="VPS9"/>
    <property type="match status" value="1"/>
</dbReference>
<proteinExistence type="predicted"/>
<dbReference type="GO" id="GO:0031267">
    <property type="term" value="F:small GTPase binding"/>
    <property type="evidence" value="ECO:0007669"/>
    <property type="project" value="TreeGrafter"/>
</dbReference>
<comment type="caution">
    <text evidence="3">The sequence shown here is derived from an EMBL/GenBank/DDBJ whole genome shotgun (WGS) entry which is preliminary data.</text>
</comment>
<evidence type="ECO:0000313" key="4">
    <source>
        <dbReference type="Proteomes" id="UP000785679"/>
    </source>
</evidence>
<dbReference type="EMBL" id="RRYP01018880">
    <property type="protein sequence ID" value="TNV73437.1"/>
    <property type="molecule type" value="Genomic_DNA"/>
</dbReference>
<dbReference type="GO" id="GO:0005085">
    <property type="term" value="F:guanyl-nucleotide exchange factor activity"/>
    <property type="evidence" value="ECO:0007669"/>
    <property type="project" value="InterPro"/>
</dbReference>
<evidence type="ECO:0000313" key="3">
    <source>
        <dbReference type="EMBL" id="TNV73437.1"/>
    </source>
</evidence>
<feature type="compositionally biased region" description="Basic and acidic residues" evidence="1">
    <location>
        <begin position="293"/>
        <end position="311"/>
    </location>
</feature>
<protein>
    <recommendedName>
        <fullName evidence="2">VPS9 domain-containing protein</fullName>
    </recommendedName>
</protein>
<dbReference type="SUPFAM" id="SSF109993">
    <property type="entry name" value="VPS9 domain"/>
    <property type="match status" value="1"/>
</dbReference>
<dbReference type="Gene3D" id="1.20.1050.80">
    <property type="entry name" value="VPS9 domain"/>
    <property type="match status" value="1"/>
</dbReference>
<dbReference type="GO" id="GO:0016192">
    <property type="term" value="P:vesicle-mediated transport"/>
    <property type="evidence" value="ECO:0007669"/>
    <property type="project" value="InterPro"/>
</dbReference>
<dbReference type="SMART" id="SM00167">
    <property type="entry name" value="VPS9"/>
    <property type="match status" value="1"/>
</dbReference>
<evidence type="ECO:0000259" key="2">
    <source>
        <dbReference type="PROSITE" id="PS51205"/>
    </source>
</evidence>
<dbReference type="GO" id="GO:0030139">
    <property type="term" value="C:endocytic vesicle"/>
    <property type="evidence" value="ECO:0007669"/>
    <property type="project" value="TreeGrafter"/>
</dbReference>
<evidence type="ECO:0000256" key="1">
    <source>
        <dbReference type="SAM" id="MobiDB-lite"/>
    </source>
</evidence>
<dbReference type="Pfam" id="PF02204">
    <property type="entry name" value="VPS9"/>
    <property type="match status" value="1"/>
</dbReference>